<evidence type="ECO:0000313" key="2">
    <source>
        <dbReference type="EMBL" id="MBI3127106.1"/>
    </source>
</evidence>
<evidence type="ECO:0000313" key="3">
    <source>
        <dbReference type="Proteomes" id="UP000782312"/>
    </source>
</evidence>
<gene>
    <name evidence="2" type="ORF">HYZ11_05845</name>
</gene>
<proteinExistence type="predicted"/>
<dbReference type="GO" id="GO:0016853">
    <property type="term" value="F:isomerase activity"/>
    <property type="evidence" value="ECO:0007669"/>
    <property type="project" value="UniProtKB-KW"/>
</dbReference>
<reference evidence="2" key="1">
    <citation type="submission" date="2020-07" db="EMBL/GenBank/DDBJ databases">
        <title>Huge and variable diversity of episymbiotic CPR bacteria and DPANN archaea in groundwater ecosystems.</title>
        <authorList>
            <person name="He C.Y."/>
            <person name="Keren R."/>
            <person name="Whittaker M."/>
            <person name="Farag I.F."/>
            <person name="Doudna J."/>
            <person name="Cate J.H.D."/>
            <person name="Banfield J.F."/>
        </authorList>
    </citation>
    <scope>NUCLEOTIDE SEQUENCE</scope>
    <source>
        <strain evidence="2">NC_groundwater_763_Ag_S-0.2um_68_21</strain>
    </source>
</reference>
<keyword evidence="2" id="KW-0413">Isomerase</keyword>
<dbReference type="PANTHER" id="PTHR12110">
    <property type="entry name" value="HYDROXYPYRUVATE ISOMERASE"/>
    <property type="match status" value="1"/>
</dbReference>
<dbReference type="Proteomes" id="UP000782312">
    <property type="component" value="Unassembled WGS sequence"/>
</dbReference>
<feature type="domain" description="Xylose isomerase-like TIM barrel" evidence="1">
    <location>
        <begin position="22"/>
        <end position="265"/>
    </location>
</feature>
<evidence type="ECO:0000259" key="1">
    <source>
        <dbReference type="Pfam" id="PF01261"/>
    </source>
</evidence>
<dbReference type="Gene3D" id="3.20.20.150">
    <property type="entry name" value="Divalent-metal-dependent TIM barrel enzymes"/>
    <property type="match status" value="1"/>
</dbReference>
<sequence>MDSTFSLSAHLFAYEALSGDHLREAAGAGFRRVELWAMTPHFDAGDPAALARLKGWLRELSLEAASFHAPFYADLSEARAGRFLSLAHPDRAAREDALARTERAMRALAETGARVAVLHPSGAAGDAEENLRASLERLLPLAETLGLTLALENIPAPLGRPEALAGFLGRMDHPRLRACIDAGHARITEGGGAAGAYARLAPWCAATHIHDNDGRRDEHLVPGEGAVDWGAFAGALEAAGYGGALTFEIKRREEPYRDTLSRLKEAARRLAPQREPR</sequence>
<name>A0A932MPF8_UNCTE</name>
<protein>
    <submittedName>
        <fullName evidence="2">Sugar phosphate isomerase/epimerase</fullName>
    </submittedName>
</protein>
<dbReference type="EMBL" id="JACPUR010000015">
    <property type="protein sequence ID" value="MBI3127106.1"/>
    <property type="molecule type" value="Genomic_DNA"/>
</dbReference>
<dbReference type="InterPro" id="IPR013022">
    <property type="entry name" value="Xyl_isomerase-like_TIM-brl"/>
</dbReference>
<accession>A0A932MPF8</accession>
<dbReference type="AlphaFoldDB" id="A0A932MPF8"/>
<dbReference type="SUPFAM" id="SSF51658">
    <property type="entry name" value="Xylose isomerase-like"/>
    <property type="match status" value="1"/>
</dbReference>
<organism evidence="2 3">
    <name type="scientific">Tectimicrobiota bacterium</name>
    <dbReference type="NCBI Taxonomy" id="2528274"/>
    <lineage>
        <taxon>Bacteria</taxon>
        <taxon>Pseudomonadati</taxon>
        <taxon>Nitrospinota/Tectimicrobiota group</taxon>
        <taxon>Candidatus Tectimicrobiota</taxon>
    </lineage>
</organism>
<comment type="caution">
    <text evidence="2">The sequence shown here is derived from an EMBL/GenBank/DDBJ whole genome shotgun (WGS) entry which is preliminary data.</text>
</comment>
<dbReference type="Pfam" id="PF01261">
    <property type="entry name" value="AP_endonuc_2"/>
    <property type="match status" value="1"/>
</dbReference>
<dbReference type="InterPro" id="IPR050312">
    <property type="entry name" value="IolE/XylAMocC-like"/>
</dbReference>
<dbReference type="InterPro" id="IPR036237">
    <property type="entry name" value="Xyl_isomerase-like_sf"/>
</dbReference>